<dbReference type="Proteomes" id="UP000009022">
    <property type="component" value="Unassembled WGS sequence"/>
</dbReference>
<dbReference type="EMBL" id="DS985252">
    <property type="protein sequence ID" value="EDV21789.1"/>
    <property type="molecule type" value="Genomic_DNA"/>
</dbReference>
<dbReference type="AlphaFoldDB" id="B3S6N9"/>
<dbReference type="GO" id="GO:0005615">
    <property type="term" value="C:extracellular space"/>
    <property type="evidence" value="ECO:0000318"/>
    <property type="project" value="GO_Central"/>
</dbReference>
<dbReference type="RefSeq" id="XP_002115937.1">
    <property type="nucleotide sequence ID" value="XM_002115901.1"/>
</dbReference>
<evidence type="ECO:0000256" key="1">
    <source>
        <dbReference type="ARBA" id="ARBA00023157"/>
    </source>
</evidence>
<keyword evidence="2" id="KW-0732">Signal</keyword>
<feature type="signal peptide" evidence="2">
    <location>
        <begin position="1"/>
        <end position="28"/>
    </location>
</feature>
<dbReference type="PhylomeDB" id="B3S6N9"/>
<organism evidence="3 4">
    <name type="scientific">Trichoplax adhaerens</name>
    <name type="common">Trichoplax reptans</name>
    <dbReference type="NCBI Taxonomy" id="10228"/>
    <lineage>
        <taxon>Eukaryota</taxon>
        <taxon>Metazoa</taxon>
        <taxon>Placozoa</taxon>
        <taxon>Uniplacotomia</taxon>
        <taxon>Trichoplacea</taxon>
        <taxon>Trichoplacidae</taxon>
        <taxon>Trichoplax</taxon>
    </lineage>
</organism>
<dbReference type="CTD" id="6757150"/>
<keyword evidence="4" id="KW-1185">Reference proteome</keyword>
<proteinExistence type="predicted"/>
<accession>B3S6N9</accession>
<dbReference type="OrthoDB" id="5945819at2759"/>
<feature type="chain" id="PRO_5002798606" evidence="2">
    <location>
        <begin position="29"/>
        <end position="278"/>
    </location>
</feature>
<protein>
    <submittedName>
        <fullName evidence="3">Uncharacterized protein</fullName>
    </submittedName>
</protein>
<name>B3S6N9_TRIAD</name>
<dbReference type="KEGG" id="tad:TRIADDRAFT_59873"/>
<reference evidence="3 4" key="1">
    <citation type="journal article" date="2008" name="Nature">
        <title>The Trichoplax genome and the nature of placozoans.</title>
        <authorList>
            <person name="Srivastava M."/>
            <person name="Begovic E."/>
            <person name="Chapman J."/>
            <person name="Putnam N.H."/>
            <person name="Hellsten U."/>
            <person name="Kawashima T."/>
            <person name="Kuo A."/>
            <person name="Mitros T."/>
            <person name="Salamov A."/>
            <person name="Carpenter M.L."/>
            <person name="Signorovitch A.Y."/>
            <person name="Moreno M.A."/>
            <person name="Kamm K."/>
            <person name="Grimwood J."/>
            <person name="Schmutz J."/>
            <person name="Shapiro H."/>
            <person name="Grigoriev I.V."/>
            <person name="Buss L.W."/>
            <person name="Schierwater B."/>
            <person name="Dellaporta S.L."/>
            <person name="Rokhsar D.S."/>
        </authorList>
    </citation>
    <scope>NUCLEOTIDE SEQUENCE [LARGE SCALE GENOMIC DNA]</scope>
    <source>
        <strain evidence="3 4">Grell-BS-1999</strain>
    </source>
</reference>
<dbReference type="HOGENOM" id="CLU_084880_0_0_1"/>
<dbReference type="PANTHER" id="PTHR16146:SF53">
    <property type="entry name" value="APPLE DOMAIN-CONTAINING PROTEIN"/>
    <property type="match status" value="1"/>
</dbReference>
<evidence type="ECO:0000313" key="4">
    <source>
        <dbReference type="Proteomes" id="UP000009022"/>
    </source>
</evidence>
<sequence length="278" mass="32466">MKCNVMNGALLLATLCITVGILTHEVHGGVLTSIKPKSCLEIRYSTENKTAINGFYAIHTDATKVQPVYCDFQSDPPFVWTLVESFTRTRGVYTSKIPGSISFHKPYYYNYPYNDCSPQFKAYRLNRPTMMSIYKAPRTTHWRATCNFDKIKKYPMSHKDYIRNSICRYDILNIYSAQPGCYFVDYLNVRGHTCRNCQVPIYVAPSYHVNFMSSRSYYYCQKWKFPSEFTFNPPESNFGYYYRYSVEHECTSSKDATTNYWFGGIYQPSNKLINYSLL</sequence>
<evidence type="ECO:0000256" key="2">
    <source>
        <dbReference type="SAM" id="SignalP"/>
    </source>
</evidence>
<dbReference type="InParanoid" id="B3S6N9"/>
<dbReference type="GO" id="GO:0070492">
    <property type="term" value="F:oligosaccharide binding"/>
    <property type="evidence" value="ECO:0000318"/>
    <property type="project" value="GO_Central"/>
</dbReference>
<dbReference type="PANTHER" id="PTHR16146">
    <property type="entry name" value="INTELECTIN"/>
    <property type="match status" value="1"/>
</dbReference>
<dbReference type="GeneID" id="6757150"/>
<evidence type="ECO:0000313" key="3">
    <source>
        <dbReference type="EMBL" id="EDV21789.1"/>
    </source>
</evidence>
<keyword evidence="1" id="KW-1015">Disulfide bond</keyword>
<gene>
    <name evidence="3" type="ORF">TRIADDRAFT_59873</name>
</gene>